<protein>
    <submittedName>
        <fullName evidence="2">PiggyBac transposable element-derived protein 3-like Protein</fullName>
    </submittedName>
</protein>
<dbReference type="GO" id="GO:0043565">
    <property type="term" value="F:sequence-specific DNA binding"/>
    <property type="evidence" value="ECO:0000318"/>
    <property type="project" value="GO_Central"/>
</dbReference>
<dbReference type="InterPro" id="IPR029526">
    <property type="entry name" value="PGBD"/>
</dbReference>
<dbReference type="PANTHER" id="PTHR47055">
    <property type="entry name" value="DDE_TNP_1_7 DOMAIN-CONTAINING PROTEIN"/>
    <property type="match status" value="1"/>
</dbReference>
<dbReference type="HOGENOM" id="CLU_013052_2_1_1"/>
<reference evidence="2 3" key="2">
    <citation type="journal article" date="2010" name="Nucleic Acids Res.">
        <title>BeetleBase in 2010: revisions to provide comprehensive genomic information for Tribolium castaneum.</title>
        <authorList>
            <person name="Kim H.S."/>
            <person name="Murphy T."/>
            <person name="Xia J."/>
            <person name="Caragea D."/>
            <person name="Park Y."/>
            <person name="Beeman R.W."/>
            <person name="Lorenzen M.D."/>
            <person name="Butcher S."/>
            <person name="Manak J.R."/>
            <person name="Brown S.J."/>
        </authorList>
    </citation>
    <scope>NUCLEOTIDE SEQUENCE [LARGE SCALE GENOMIC DNA]</scope>
    <source>
        <strain evidence="2 3">Georgia GA2</strain>
    </source>
</reference>
<evidence type="ECO:0000313" key="3">
    <source>
        <dbReference type="Proteomes" id="UP000007266"/>
    </source>
</evidence>
<dbReference type="EMBL" id="KQ971492">
    <property type="protein sequence ID" value="EFA12977.1"/>
    <property type="molecule type" value="Genomic_DNA"/>
</dbReference>
<evidence type="ECO:0000259" key="1">
    <source>
        <dbReference type="Pfam" id="PF13843"/>
    </source>
</evidence>
<organism evidence="2 3">
    <name type="scientific">Tribolium castaneum</name>
    <name type="common">Red flour beetle</name>
    <dbReference type="NCBI Taxonomy" id="7070"/>
    <lineage>
        <taxon>Eukaryota</taxon>
        <taxon>Metazoa</taxon>
        <taxon>Ecdysozoa</taxon>
        <taxon>Arthropoda</taxon>
        <taxon>Hexapoda</taxon>
        <taxon>Insecta</taxon>
        <taxon>Pterygota</taxon>
        <taxon>Neoptera</taxon>
        <taxon>Endopterygota</taxon>
        <taxon>Coleoptera</taxon>
        <taxon>Polyphaga</taxon>
        <taxon>Cucujiformia</taxon>
        <taxon>Tenebrionidae</taxon>
        <taxon>Tenebrionidae incertae sedis</taxon>
        <taxon>Tribolium</taxon>
    </lineage>
</organism>
<keyword evidence="3" id="KW-1185">Reference proteome</keyword>
<reference evidence="2 3" key="1">
    <citation type="journal article" date="2008" name="Nature">
        <title>The genome of the model beetle and pest Tribolium castaneum.</title>
        <authorList>
            <consortium name="Tribolium Genome Sequencing Consortium"/>
            <person name="Richards S."/>
            <person name="Gibbs R.A."/>
            <person name="Weinstock G.M."/>
            <person name="Brown S.J."/>
            <person name="Denell R."/>
            <person name="Beeman R.W."/>
            <person name="Gibbs R."/>
            <person name="Beeman R.W."/>
            <person name="Brown S.J."/>
            <person name="Bucher G."/>
            <person name="Friedrich M."/>
            <person name="Grimmelikhuijzen C.J."/>
            <person name="Klingler M."/>
            <person name="Lorenzen M."/>
            <person name="Richards S."/>
            <person name="Roth S."/>
            <person name="Schroder R."/>
            <person name="Tautz D."/>
            <person name="Zdobnov E.M."/>
            <person name="Muzny D."/>
            <person name="Gibbs R.A."/>
            <person name="Weinstock G.M."/>
            <person name="Attaway T."/>
            <person name="Bell S."/>
            <person name="Buhay C.J."/>
            <person name="Chandrabose M.N."/>
            <person name="Chavez D."/>
            <person name="Clerk-Blankenburg K.P."/>
            <person name="Cree A."/>
            <person name="Dao M."/>
            <person name="Davis C."/>
            <person name="Chacko J."/>
            <person name="Dinh H."/>
            <person name="Dugan-Rocha S."/>
            <person name="Fowler G."/>
            <person name="Garner T.T."/>
            <person name="Garnes J."/>
            <person name="Gnirke A."/>
            <person name="Hawes A."/>
            <person name="Hernandez J."/>
            <person name="Hines S."/>
            <person name="Holder M."/>
            <person name="Hume J."/>
            <person name="Jhangiani S.N."/>
            <person name="Joshi V."/>
            <person name="Khan Z.M."/>
            <person name="Jackson L."/>
            <person name="Kovar C."/>
            <person name="Kowis A."/>
            <person name="Lee S."/>
            <person name="Lewis L.R."/>
            <person name="Margolis J."/>
            <person name="Morgan M."/>
            <person name="Nazareth L.V."/>
            <person name="Nguyen N."/>
            <person name="Okwuonu G."/>
            <person name="Parker D."/>
            <person name="Richards S."/>
            <person name="Ruiz S.J."/>
            <person name="Santibanez J."/>
            <person name="Savard J."/>
            <person name="Scherer S.E."/>
            <person name="Schneider B."/>
            <person name="Sodergren E."/>
            <person name="Tautz D."/>
            <person name="Vattahil S."/>
            <person name="Villasana D."/>
            <person name="White C.S."/>
            <person name="Wright R."/>
            <person name="Park Y."/>
            <person name="Beeman R.W."/>
            <person name="Lord J."/>
            <person name="Oppert B."/>
            <person name="Lorenzen M."/>
            <person name="Brown S."/>
            <person name="Wang L."/>
            <person name="Savard J."/>
            <person name="Tautz D."/>
            <person name="Richards S."/>
            <person name="Weinstock G."/>
            <person name="Gibbs R.A."/>
            <person name="Liu Y."/>
            <person name="Worley K."/>
            <person name="Weinstock G."/>
            <person name="Elsik C.G."/>
            <person name="Reese J.T."/>
            <person name="Elhaik E."/>
            <person name="Landan G."/>
            <person name="Graur D."/>
            <person name="Arensburger P."/>
            <person name="Atkinson P."/>
            <person name="Beeman R.W."/>
            <person name="Beidler J."/>
            <person name="Brown S.J."/>
            <person name="Demuth J.P."/>
            <person name="Drury D.W."/>
            <person name="Du Y.Z."/>
            <person name="Fujiwara H."/>
            <person name="Lorenzen M."/>
            <person name="Maselli V."/>
            <person name="Osanai M."/>
            <person name="Park Y."/>
            <person name="Robertson H.M."/>
            <person name="Tu Z."/>
            <person name="Wang J.J."/>
            <person name="Wang S."/>
            <person name="Richards S."/>
            <person name="Song H."/>
            <person name="Zhang L."/>
            <person name="Sodergren E."/>
            <person name="Werner D."/>
            <person name="Stanke M."/>
            <person name="Morgenstern B."/>
            <person name="Solovyev V."/>
            <person name="Kosarev P."/>
            <person name="Brown G."/>
            <person name="Chen H.C."/>
            <person name="Ermolaeva O."/>
            <person name="Hlavina W."/>
            <person name="Kapustin Y."/>
            <person name="Kiryutin B."/>
            <person name="Kitts P."/>
            <person name="Maglott D."/>
            <person name="Pruitt K."/>
            <person name="Sapojnikov V."/>
            <person name="Souvorov A."/>
            <person name="Mackey A.J."/>
            <person name="Waterhouse R.M."/>
            <person name="Wyder S."/>
            <person name="Zdobnov E.M."/>
            <person name="Zdobnov E.M."/>
            <person name="Wyder S."/>
            <person name="Kriventseva E.V."/>
            <person name="Kadowaki T."/>
            <person name="Bork P."/>
            <person name="Aranda M."/>
            <person name="Bao R."/>
            <person name="Beermann A."/>
            <person name="Berns N."/>
            <person name="Bolognesi R."/>
            <person name="Bonneton F."/>
            <person name="Bopp D."/>
            <person name="Brown S.J."/>
            <person name="Bucher G."/>
            <person name="Butts T."/>
            <person name="Chaumot A."/>
            <person name="Denell R.E."/>
            <person name="Ferrier D.E."/>
            <person name="Friedrich M."/>
            <person name="Gordon C.M."/>
            <person name="Jindra M."/>
            <person name="Klingler M."/>
            <person name="Lan Q."/>
            <person name="Lattorff H.M."/>
            <person name="Laudet V."/>
            <person name="von Levetsow C."/>
            <person name="Liu Z."/>
            <person name="Lutz R."/>
            <person name="Lynch J.A."/>
            <person name="da Fonseca R.N."/>
            <person name="Posnien N."/>
            <person name="Reuter R."/>
            <person name="Roth S."/>
            <person name="Savard J."/>
            <person name="Schinko J.B."/>
            <person name="Schmitt C."/>
            <person name="Schoppmeier M."/>
            <person name="Schroder R."/>
            <person name="Shippy T.D."/>
            <person name="Simonnet F."/>
            <person name="Marques-Souza H."/>
            <person name="Tautz D."/>
            <person name="Tomoyasu Y."/>
            <person name="Trauner J."/>
            <person name="Van der Zee M."/>
            <person name="Vervoort M."/>
            <person name="Wittkopp N."/>
            <person name="Wimmer E.A."/>
            <person name="Yang X."/>
            <person name="Jones A.K."/>
            <person name="Sattelle D.B."/>
            <person name="Ebert P.R."/>
            <person name="Nelson D."/>
            <person name="Scott J.G."/>
            <person name="Beeman R.W."/>
            <person name="Muthukrishnan S."/>
            <person name="Kramer K.J."/>
            <person name="Arakane Y."/>
            <person name="Beeman R.W."/>
            <person name="Zhu Q."/>
            <person name="Hogenkamp D."/>
            <person name="Dixit R."/>
            <person name="Oppert B."/>
            <person name="Jiang H."/>
            <person name="Zou Z."/>
            <person name="Marshall J."/>
            <person name="Elpidina E."/>
            <person name="Vinokurov K."/>
            <person name="Oppert C."/>
            <person name="Zou Z."/>
            <person name="Evans J."/>
            <person name="Lu Z."/>
            <person name="Zhao P."/>
            <person name="Sumathipala N."/>
            <person name="Altincicek B."/>
            <person name="Vilcinskas A."/>
            <person name="Williams M."/>
            <person name="Hultmark D."/>
            <person name="Hetru C."/>
            <person name="Jiang H."/>
            <person name="Grimmelikhuijzen C.J."/>
            <person name="Hauser F."/>
            <person name="Cazzamali G."/>
            <person name="Williamson M."/>
            <person name="Park Y."/>
            <person name="Li B."/>
            <person name="Tanaka Y."/>
            <person name="Predel R."/>
            <person name="Neupert S."/>
            <person name="Schachtner J."/>
            <person name="Verleyen P."/>
            <person name="Raible F."/>
            <person name="Bork P."/>
            <person name="Friedrich M."/>
            <person name="Walden K.K."/>
            <person name="Robertson H.M."/>
            <person name="Angeli S."/>
            <person name="Foret S."/>
            <person name="Bucher G."/>
            <person name="Schuetz S."/>
            <person name="Maleszka R."/>
            <person name="Wimmer E.A."/>
            <person name="Beeman R.W."/>
            <person name="Lorenzen M."/>
            <person name="Tomoyasu Y."/>
            <person name="Miller S.C."/>
            <person name="Grossmann D."/>
            <person name="Bucher G."/>
        </authorList>
    </citation>
    <scope>NUCLEOTIDE SEQUENCE [LARGE SCALE GENOMIC DNA]</scope>
    <source>
        <strain evidence="2 3">Georgia GA2</strain>
    </source>
</reference>
<dbReference type="Pfam" id="PF13843">
    <property type="entry name" value="DDE_Tnp_1_7"/>
    <property type="match status" value="1"/>
</dbReference>
<accession>D7EK33</accession>
<dbReference type="AlphaFoldDB" id="D7EK33"/>
<name>D7EK33_TRICA</name>
<evidence type="ECO:0000313" key="2">
    <source>
        <dbReference type="EMBL" id="EFA12977.1"/>
    </source>
</evidence>
<dbReference type="InParanoid" id="D7EK33"/>
<dbReference type="InterPro" id="IPR052638">
    <property type="entry name" value="PiggyBac_TE-derived"/>
</dbReference>
<dbReference type="STRING" id="7070.D7EK33"/>
<dbReference type="Proteomes" id="UP000007266">
    <property type="component" value="Unassembled WGS sequence"/>
</dbReference>
<dbReference type="PANTHER" id="PTHR47055:SF3">
    <property type="entry name" value="PHORBOL-ESTER_DAG-TYPE DOMAIN-CONTAINING PROTEIN"/>
    <property type="match status" value="1"/>
</dbReference>
<gene>
    <name evidence="2" type="primary">GLEAN_04280</name>
    <name evidence="2" type="ORF">TcasGA2_TC004280</name>
</gene>
<feature type="domain" description="PiggyBac transposable element-derived protein" evidence="1">
    <location>
        <begin position="139"/>
        <end position="295"/>
    </location>
</feature>
<dbReference type="eggNOG" id="KOG1721">
    <property type="taxonomic scope" value="Eukaryota"/>
</dbReference>
<proteinExistence type="predicted"/>
<dbReference type="OMA" id="RITICKW"/>
<sequence>MGDYQDWSRWKKPLTLNELLEEVENLEDETVIPDEIILFPPENANKCNTDEDSGEKDNVLNNLPGSQLRGNVEVVLNHQDEEINDEIENWDSEDEIHLSLVAQKKLKKFKNFHFTIGVDLQDHFPKWNQVYITKNNFLPAETFKLFFDENLMKDLVGFSNQYALQKNRPGDITTDDMFCFFAILMLSGYCSVSRKKMYWQNSDDTNNKLVSSSISRDRFQHVMSNFHCVDNNNLNKSDRFAKVRPLFLSLNQKFLDHAPTEENHSVDEAMVPYFGRHGCKQFIRGATRLGYIVYFKPYQGSSTNLPEKYKDLGLGATVVL</sequence>
<dbReference type="PhylomeDB" id="D7EK33"/>